<protein>
    <recommendedName>
        <fullName evidence="3">Peptidase M23 domain-containing protein</fullName>
    </recommendedName>
</protein>
<dbReference type="InterPro" id="IPR011055">
    <property type="entry name" value="Dup_hybrid_motif"/>
</dbReference>
<accession>A0A2U8WBF8</accession>
<gene>
    <name evidence="1" type="ORF">DK389_21585</name>
</gene>
<evidence type="ECO:0008006" key="3">
    <source>
        <dbReference type="Google" id="ProtNLM"/>
    </source>
</evidence>
<proteinExistence type="predicted"/>
<dbReference type="KEGG" id="mets:DK389_21585"/>
<reference evidence="2" key="1">
    <citation type="submission" date="2018-05" db="EMBL/GenBank/DDBJ databases">
        <title>Complete Genome Sequence of Methylobacterium sp. 17SD2-17.</title>
        <authorList>
            <person name="Srinivasan S."/>
        </authorList>
    </citation>
    <scope>NUCLEOTIDE SEQUENCE [LARGE SCALE GENOMIC DNA]</scope>
    <source>
        <strain evidence="2">17SD2-17</strain>
    </source>
</reference>
<dbReference type="AlphaFoldDB" id="A0A2U8WBF8"/>
<evidence type="ECO:0000313" key="2">
    <source>
        <dbReference type="Proteomes" id="UP000245926"/>
    </source>
</evidence>
<dbReference type="EMBL" id="CP029550">
    <property type="protein sequence ID" value="AWN42622.1"/>
    <property type="molecule type" value="Genomic_DNA"/>
</dbReference>
<dbReference type="OrthoDB" id="9799970at2"/>
<dbReference type="SUPFAM" id="SSF51261">
    <property type="entry name" value="Duplicated hybrid motif"/>
    <property type="match status" value="1"/>
</dbReference>
<dbReference type="CDD" id="cd12797">
    <property type="entry name" value="M23_peptidase"/>
    <property type="match status" value="1"/>
</dbReference>
<dbReference type="Proteomes" id="UP000245926">
    <property type="component" value="Chromosome"/>
</dbReference>
<sequence length="371" mass="40645">MSHRTGIGLGDIVGELADDQRDRIAEAIQIHEGWHAGREYPKPHELLTELGEDVGQSASAPLSEEPITLAEQLGSIISTMSDKLAAAAAARDGRQVPLFFPDGIELIQVSLQGSFGDPKMPSLTASVTISGLKRFPGPQSEPAQPEPKASHFRSDTDLLPVEAVEFEEDFSALESVDLPSLMAPGSPKGVPADDPFPFARSDTPVGNRHWPLRTKHPLRNVVSYTTQRNQIVGSAGRMFLGARPKGRYHVAIDLYAYENDEVLACEDGTIVAFYPFYPSKAGEMTYALLIEHAAFVINYGEVKGTSSHTYGWKVGDRIRSGQPIARVSSTAMTHFETYVRGTVRNEQWYRGRPHPPHLLNPTAYLLETLSA</sequence>
<organism evidence="1 2">
    <name type="scientific">Methylobacterium durans</name>
    <dbReference type="NCBI Taxonomy" id="2202825"/>
    <lineage>
        <taxon>Bacteria</taxon>
        <taxon>Pseudomonadati</taxon>
        <taxon>Pseudomonadota</taxon>
        <taxon>Alphaproteobacteria</taxon>
        <taxon>Hyphomicrobiales</taxon>
        <taxon>Methylobacteriaceae</taxon>
        <taxon>Methylobacterium</taxon>
    </lineage>
</organism>
<evidence type="ECO:0000313" key="1">
    <source>
        <dbReference type="EMBL" id="AWN42622.1"/>
    </source>
</evidence>
<keyword evidence="2" id="KW-1185">Reference proteome</keyword>
<dbReference type="Gene3D" id="2.70.70.10">
    <property type="entry name" value="Glucose Permease (Domain IIA)"/>
    <property type="match status" value="1"/>
</dbReference>
<name>A0A2U8WBF8_9HYPH</name>